<sequence length="131" mass="14786">MNEHPSAVRRVQRPEQREDVLNALQALGDRDYQERHWRSGHGWPDLTAAVHWLIDDTFIDQAGARALIPQLFRDEQEADRAQLVVDALLRVLDDLGPTAPDHAYLDHPAWISVLHAANAALQVLSSDKENS</sequence>
<dbReference type="RefSeq" id="WP_142622525.1">
    <property type="nucleotide sequence ID" value="NZ_VIRM01000037.1"/>
</dbReference>
<protein>
    <submittedName>
        <fullName evidence="1">Uncharacterized protein</fullName>
    </submittedName>
</protein>
<organism evidence="1 2">
    <name type="scientific">Microbispora hainanensis</name>
    <dbReference type="NCBI Taxonomy" id="568844"/>
    <lineage>
        <taxon>Bacteria</taxon>
        <taxon>Bacillati</taxon>
        <taxon>Actinomycetota</taxon>
        <taxon>Actinomycetes</taxon>
        <taxon>Streptosporangiales</taxon>
        <taxon>Streptosporangiaceae</taxon>
        <taxon>Microbispora</taxon>
    </lineage>
</organism>
<evidence type="ECO:0000313" key="2">
    <source>
        <dbReference type="Proteomes" id="UP000316541"/>
    </source>
</evidence>
<evidence type="ECO:0000313" key="1">
    <source>
        <dbReference type="EMBL" id="TQS18056.1"/>
    </source>
</evidence>
<dbReference type="NCBIfam" id="NF047838">
    <property type="entry name" value="SCO4402_fam"/>
    <property type="match status" value="1"/>
</dbReference>
<name>A0A544YMY0_9ACTN</name>
<dbReference type="Pfam" id="PF25656">
    <property type="entry name" value="DUF7945"/>
    <property type="match status" value="1"/>
</dbReference>
<comment type="caution">
    <text evidence="1">The sequence shown here is derived from an EMBL/GenBank/DDBJ whole genome shotgun (WGS) entry which is preliminary data.</text>
</comment>
<dbReference type="AlphaFoldDB" id="A0A544YMY0"/>
<proteinExistence type="predicted"/>
<dbReference type="InterPro" id="IPR057705">
    <property type="entry name" value="DUF7945"/>
</dbReference>
<dbReference type="Proteomes" id="UP000316541">
    <property type="component" value="Unassembled WGS sequence"/>
</dbReference>
<reference evidence="1 2" key="1">
    <citation type="submission" date="2019-07" db="EMBL/GenBank/DDBJ databases">
        <title>Microbispora hainanensis DSM 45428.</title>
        <authorList>
            <person name="Thawai C."/>
        </authorList>
    </citation>
    <scope>NUCLEOTIDE SEQUENCE [LARGE SCALE GENOMIC DNA]</scope>
    <source>
        <strain evidence="1 2">DSM 45428</strain>
    </source>
</reference>
<accession>A0A544YMY0</accession>
<dbReference type="EMBL" id="VIRM01000037">
    <property type="protein sequence ID" value="TQS18056.1"/>
    <property type="molecule type" value="Genomic_DNA"/>
</dbReference>
<gene>
    <name evidence="1" type="ORF">FLX08_26600</name>
</gene>